<reference evidence="6" key="1">
    <citation type="submission" date="2023-05" db="EMBL/GenBank/DDBJ databases">
        <title>Anaerotaeda fermentans gen. nov., sp. nov., a novel anaerobic planctomycete of the new family within the order Sedimentisphaerales isolated from Taman Peninsula, Russia.</title>
        <authorList>
            <person name="Khomyakova M.A."/>
            <person name="Merkel A.Y."/>
            <person name="Slobodkin A.I."/>
        </authorList>
    </citation>
    <scope>NUCLEOTIDE SEQUENCE</scope>
    <source>
        <strain evidence="6">M17dextr</strain>
    </source>
</reference>
<comment type="caution">
    <text evidence="6">The sequence shown here is derived from an EMBL/GenBank/DDBJ whole genome shotgun (WGS) entry which is preliminary data.</text>
</comment>
<organism evidence="6 7">
    <name type="scientific">Anaerobaca lacustris</name>
    <dbReference type="NCBI Taxonomy" id="3044600"/>
    <lineage>
        <taxon>Bacteria</taxon>
        <taxon>Pseudomonadati</taxon>
        <taxon>Planctomycetota</taxon>
        <taxon>Phycisphaerae</taxon>
        <taxon>Sedimentisphaerales</taxon>
        <taxon>Anaerobacaceae</taxon>
        <taxon>Anaerobaca</taxon>
    </lineage>
</organism>
<dbReference type="NCBIfam" id="TIGR01003">
    <property type="entry name" value="PTS_HPr_family"/>
    <property type="match status" value="1"/>
</dbReference>
<dbReference type="CDD" id="cd00367">
    <property type="entry name" value="PTS-HPr_like"/>
    <property type="match status" value="1"/>
</dbReference>
<dbReference type="EMBL" id="JASCXX010000013">
    <property type="protein sequence ID" value="MDI6449736.1"/>
    <property type="molecule type" value="Genomic_DNA"/>
</dbReference>
<dbReference type="Pfam" id="PF00381">
    <property type="entry name" value="PTS-HPr"/>
    <property type="match status" value="1"/>
</dbReference>
<evidence type="ECO:0000256" key="3">
    <source>
        <dbReference type="ARBA" id="ARBA00022490"/>
    </source>
</evidence>
<dbReference type="GO" id="GO:0005737">
    <property type="term" value="C:cytoplasm"/>
    <property type="evidence" value="ECO:0007669"/>
    <property type="project" value="UniProtKB-SubCell"/>
</dbReference>
<dbReference type="InterPro" id="IPR050399">
    <property type="entry name" value="HPr"/>
</dbReference>
<dbReference type="PROSITE" id="PS51350">
    <property type="entry name" value="PTS_HPR_DOM"/>
    <property type="match status" value="1"/>
</dbReference>
<evidence type="ECO:0000256" key="4">
    <source>
        <dbReference type="ARBA" id="ARBA00022683"/>
    </source>
</evidence>
<keyword evidence="7" id="KW-1185">Reference proteome</keyword>
<evidence type="ECO:0000313" key="6">
    <source>
        <dbReference type="EMBL" id="MDI6449736.1"/>
    </source>
</evidence>
<dbReference type="Proteomes" id="UP001431776">
    <property type="component" value="Unassembled WGS sequence"/>
</dbReference>
<protein>
    <submittedName>
        <fullName evidence="6">HPr family phosphocarrier protein</fullName>
    </submittedName>
</protein>
<evidence type="ECO:0000256" key="1">
    <source>
        <dbReference type="ARBA" id="ARBA00004496"/>
    </source>
</evidence>
<keyword evidence="4" id="KW-0598">Phosphotransferase system</keyword>
<feature type="domain" description="HPr" evidence="5">
    <location>
        <begin position="12"/>
        <end position="100"/>
    </location>
</feature>
<dbReference type="PRINTS" id="PR00107">
    <property type="entry name" value="PHOSPHOCPHPR"/>
</dbReference>
<dbReference type="RefSeq" id="WP_349245145.1">
    <property type="nucleotide sequence ID" value="NZ_JASCXX010000013.1"/>
</dbReference>
<name>A0AAW6TVH3_9BACT</name>
<evidence type="ECO:0000256" key="2">
    <source>
        <dbReference type="ARBA" id="ARBA00010736"/>
    </source>
</evidence>
<sequence length="106" mass="11788">MWAGEGTLDEPVCQTTVQIRSQNGLHLRPAMQFVDLANQYDCEITIGNEKRRGDAKSIMHVIGLAAAAGTRLEITAKGPRAEEAVEVLRAFMERQTFDEEPSEDKK</sequence>
<evidence type="ECO:0000313" key="7">
    <source>
        <dbReference type="Proteomes" id="UP001431776"/>
    </source>
</evidence>
<accession>A0AAW6TVH3</accession>
<gene>
    <name evidence="6" type="ORF">QJ522_11825</name>
</gene>
<dbReference type="AlphaFoldDB" id="A0AAW6TVH3"/>
<dbReference type="PANTHER" id="PTHR33705">
    <property type="entry name" value="PHOSPHOCARRIER PROTEIN HPR"/>
    <property type="match status" value="1"/>
</dbReference>
<dbReference type="Gene3D" id="3.30.1340.10">
    <property type="entry name" value="HPr-like"/>
    <property type="match status" value="1"/>
</dbReference>
<dbReference type="InterPro" id="IPR035895">
    <property type="entry name" value="HPr-like_sf"/>
</dbReference>
<evidence type="ECO:0000259" key="5">
    <source>
        <dbReference type="PROSITE" id="PS51350"/>
    </source>
</evidence>
<comment type="subcellular location">
    <subcellularLocation>
        <location evidence="1">Cytoplasm</location>
    </subcellularLocation>
</comment>
<keyword evidence="3" id="KW-0963">Cytoplasm</keyword>
<proteinExistence type="inferred from homology"/>
<dbReference type="GO" id="GO:0009401">
    <property type="term" value="P:phosphoenolpyruvate-dependent sugar phosphotransferase system"/>
    <property type="evidence" value="ECO:0007669"/>
    <property type="project" value="UniProtKB-KW"/>
</dbReference>
<dbReference type="PANTHER" id="PTHR33705:SF2">
    <property type="entry name" value="PHOSPHOCARRIER PROTEIN NPR"/>
    <property type="match status" value="1"/>
</dbReference>
<dbReference type="InterPro" id="IPR000032">
    <property type="entry name" value="HPr-like"/>
</dbReference>
<comment type="similarity">
    <text evidence="2">Belongs to the HPr family.</text>
</comment>
<dbReference type="SUPFAM" id="SSF55594">
    <property type="entry name" value="HPr-like"/>
    <property type="match status" value="1"/>
</dbReference>